<proteinExistence type="predicted"/>
<dbReference type="Proteomes" id="UP000501926">
    <property type="component" value="Chromosome"/>
</dbReference>
<evidence type="ECO:0000313" key="1">
    <source>
        <dbReference type="EMBL" id="QII13995.1"/>
    </source>
</evidence>
<accession>A0A6G7GWV1</accession>
<protein>
    <submittedName>
        <fullName evidence="1">Uncharacterized protein</fullName>
    </submittedName>
</protein>
<sequence>MFGVTIKGLFRKELKEDNTSKTSFRKRIDFMKLPLIIESWKKG</sequence>
<organism evidence="1 2">
    <name type="scientific">Kuenenia stuttgartiensis</name>
    <dbReference type="NCBI Taxonomy" id="174633"/>
    <lineage>
        <taxon>Bacteria</taxon>
        <taxon>Pseudomonadati</taxon>
        <taxon>Planctomycetota</taxon>
        <taxon>Candidatus Brocadiia</taxon>
        <taxon>Candidatus Brocadiales</taxon>
        <taxon>Candidatus Brocadiaceae</taxon>
        <taxon>Candidatus Kuenenia</taxon>
    </lineage>
</organism>
<gene>
    <name evidence="1" type="ORF">KsCSTR_46160</name>
</gene>
<evidence type="ECO:0000313" key="2">
    <source>
        <dbReference type="Proteomes" id="UP000501926"/>
    </source>
</evidence>
<name>A0A6G7GWV1_KUEST</name>
<dbReference type="AlphaFoldDB" id="A0A6G7GWV1"/>
<reference evidence="1 2" key="1">
    <citation type="submission" date="2020-02" db="EMBL/GenBank/DDBJ databases">
        <title>Newly sequenced genome of strain CSTR1 showed variability in Candidatus Kuenenia stuttgartiensis genomes.</title>
        <authorList>
            <person name="Ding C."/>
            <person name="Adrian L."/>
        </authorList>
    </citation>
    <scope>NUCLEOTIDE SEQUENCE [LARGE SCALE GENOMIC DNA]</scope>
    <source>
        <strain evidence="1 2">CSTR1</strain>
    </source>
</reference>
<dbReference type="EMBL" id="CP049055">
    <property type="protein sequence ID" value="QII13995.1"/>
    <property type="molecule type" value="Genomic_DNA"/>
</dbReference>